<dbReference type="NCBIfam" id="NF003483">
    <property type="entry name" value="PRK05159.1"/>
    <property type="match status" value="1"/>
</dbReference>
<dbReference type="CDD" id="cd04323">
    <property type="entry name" value="AsnRS_cyto_like_N"/>
    <property type="match status" value="1"/>
</dbReference>
<keyword evidence="5 8" id="KW-0067">ATP-binding</keyword>
<comment type="catalytic activity">
    <reaction evidence="8">
        <text>tRNA(Asn) + L-asparagine + ATP = L-asparaginyl-tRNA(Asn) + AMP + diphosphate + H(+)</text>
        <dbReference type="Rhea" id="RHEA:11180"/>
        <dbReference type="Rhea" id="RHEA-COMP:9659"/>
        <dbReference type="Rhea" id="RHEA-COMP:9674"/>
        <dbReference type="ChEBI" id="CHEBI:15378"/>
        <dbReference type="ChEBI" id="CHEBI:30616"/>
        <dbReference type="ChEBI" id="CHEBI:33019"/>
        <dbReference type="ChEBI" id="CHEBI:58048"/>
        <dbReference type="ChEBI" id="CHEBI:78442"/>
        <dbReference type="ChEBI" id="CHEBI:78515"/>
        <dbReference type="ChEBI" id="CHEBI:456215"/>
        <dbReference type="EC" id="6.1.1.22"/>
    </reaction>
</comment>
<keyword evidence="6 8" id="KW-0648">Protein biosynthesis</keyword>
<evidence type="ECO:0000256" key="8">
    <source>
        <dbReference type="HAMAP-Rule" id="MF_00534"/>
    </source>
</evidence>
<dbReference type="RefSeq" id="WP_131012939.1">
    <property type="nucleotide sequence ID" value="NZ_SIRE01000006.1"/>
</dbReference>
<evidence type="ECO:0000256" key="7">
    <source>
        <dbReference type="ARBA" id="ARBA00023146"/>
    </source>
</evidence>
<dbReference type="PANTHER" id="PTHR22594">
    <property type="entry name" value="ASPARTYL/LYSYL-TRNA SYNTHETASE"/>
    <property type="match status" value="1"/>
</dbReference>
<dbReference type="InterPro" id="IPR004364">
    <property type="entry name" value="Aa-tRNA-synt_II"/>
</dbReference>
<dbReference type="Pfam" id="PF00152">
    <property type="entry name" value="tRNA-synt_2"/>
    <property type="match status" value="1"/>
</dbReference>
<feature type="domain" description="Aminoacyl-transfer RNA synthetases class-II family profile" evidence="9">
    <location>
        <begin position="132"/>
        <end position="431"/>
    </location>
</feature>
<evidence type="ECO:0000256" key="6">
    <source>
        <dbReference type="ARBA" id="ARBA00022917"/>
    </source>
</evidence>
<reference evidence="10 11" key="1">
    <citation type="submission" date="2019-02" db="EMBL/GenBank/DDBJ databases">
        <title>Paenibacillus sp. nov., isolated from surface-sterilized tissue of Thalictrum simplex L.</title>
        <authorList>
            <person name="Tuo L."/>
        </authorList>
    </citation>
    <scope>NUCLEOTIDE SEQUENCE [LARGE SCALE GENOMIC DNA]</scope>
    <source>
        <strain evidence="10 11">N2SHLJ1</strain>
    </source>
</reference>
<comment type="caution">
    <text evidence="10">The sequence shown here is derived from an EMBL/GenBank/DDBJ whole genome shotgun (WGS) entry which is preliminary data.</text>
</comment>
<proteinExistence type="inferred from homology"/>
<dbReference type="CDD" id="cd00776">
    <property type="entry name" value="AsxRS_core"/>
    <property type="match status" value="1"/>
</dbReference>
<dbReference type="Proteomes" id="UP000293142">
    <property type="component" value="Unassembled WGS sequence"/>
</dbReference>
<dbReference type="PANTHER" id="PTHR22594:SF34">
    <property type="entry name" value="ASPARAGINE--TRNA LIGASE, MITOCHONDRIAL-RELATED"/>
    <property type="match status" value="1"/>
</dbReference>
<dbReference type="Pfam" id="PF01336">
    <property type="entry name" value="tRNA_anti-codon"/>
    <property type="match status" value="1"/>
</dbReference>
<accession>A0A4Q9DTY6</accession>
<dbReference type="OrthoDB" id="9762036at2"/>
<organism evidence="10 11">
    <name type="scientific">Paenibacillus thalictri</name>
    <dbReference type="NCBI Taxonomy" id="2527873"/>
    <lineage>
        <taxon>Bacteria</taxon>
        <taxon>Bacillati</taxon>
        <taxon>Bacillota</taxon>
        <taxon>Bacilli</taxon>
        <taxon>Bacillales</taxon>
        <taxon>Paenibacillaceae</taxon>
        <taxon>Paenibacillus</taxon>
    </lineage>
</organism>
<name>A0A4Q9DTY6_9BACL</name>
<evidence type="ECO:0000256" key="4">
    <source>
        <dbReference type="ARBA" id="ARBA00022741"/>
    </source>
</evidence>
<dbReference type="GO" id="GO:0005737">
    <property type="term" value="C:cytoplasm"/>
    <property type="evidence" value="ECO:0007669"/>
    <property type="project" value="UniProtKB-SubCell"/>
</dbReference>
<dbReference type="NCBIfam" id="NF003037">
    <property type="entry name" value="PRK03932.1"/>
    <property type="match status" value="1"/>
</dbReference>
<dbReference type="InterPro" id="IPR045864">
    <property type="entry name" value="aa-tRNA-synth_II/BPL/LPL"/>
</dbReference>
<keyword evidence="7 8" id="KW-0030">Aminoacyl-tRNA synthetase</keyword>
<dbReference type="InterPro" id="IPR004522">
    <property type="entry name" value="Asn-tRNA-ligase"/>
</dbReference>
<dbReference type="InterPro" id="IPR002312">
    <property type="entry name" value="Asp/Asn-tRNA-synth_IIb"/>
</dbReference>
<comment type="similarity">
    <text evidence="1 8">Belongs to the class-II aminoacyl-tRNA synthetase family.</text>
</comment>
<evidence type="ECO:0000313" key="11">
    <source>
        <dbReference type="Proteomes" id="UP000293142"/>
    </source>
</evidence>
<dbReference type="GO" id="GO:0005524">
    <property type="term" value="F:ATP binding"/>
    <property type="evidence" value="ECO:0007669"/>
    <property type="project" value="UniProtKB-UniRule"/>
</dbReference>
<evidence type="ECO:0000256" key="1">
    <source>
        <dbReference type="ARBA" id="ARBA00008226"/>
    </source>
</evidence>
<comment type="subcellular location">
    <subcellularLocation>
        <location evidence="8">Cytoplasm</location>
    </subcellularLocation>
</comment>
<gene>
    <name evidence="8" type="primary">asnS</name>
    <name evidence="10" type="ORF">EYB31_08775</name>
</gene>
<dbReference type="NCBIfam" id="TIGR00457">
    <property type="entry name" value="asnS"/>
    <property type="match status" value="1"/>
</dbReference>
<evidence type="ECO:0000256" key="2">
    <source>
        <dbReference type="ARBA" id="ARBA00022490"/>
    </source>
</evidence>
<dbReference type="Gene3D" id="2.40.50.140">
    <property type="entry name" value="Nucleic acid-binding proteins"/>
    <property type="match status" value="1"/>
</dbReference>
<dbReference type="EMBL" id="SIRE01000006">
    <property type="protein sequence ID" value="TBL79695.1"/>
    <property type="molecule type" value="Genomic_DNA"/>
</dbReference>
<dbReference type="GO" id="GO:0140096">
    <property type="term" value="F:catalytic activity, acting on a protein"/>
    <property type="evidence" value="ECO:0007669"/>
    <property type="project" value="UniProtKB-ARBA"/>
</dbReference>
<dbReference type="EC" id="6.1.1.22" evidence="8"/>
<keyword evidence="11" id="KW-1185">Reference proteome</keyword>
<dbReference type="PROSITE" id="PS50862">
    <property type="entry name" value="AA_TRNA_LIGASE_II"/>
    <property type="match status" value="1"/>
</dbReference>
<sequence length="431" mass="49433">MSGKCMIGEVNRHVGDQVTIGCWLHNKRSSGKIQFLQLRDGSGFIQAVLVKNEVGEQIWEAASHLTQESSLYVTGTVREEPRSQSGYELTVTGLEIIQISSEYPIAPKEHGVDFLMDHRHLWIRSPRQRAILVVRSQIIRAIQQFFDERGFHLVDPPILTPSSCEGTTNLFHTKYFDEDAYLTQSGQLYMEAAAMALGKVYSFGPTFRAEKSKTRRHLIEFWMIEPEMAFVDHEENLEVQEQFVSHIIQSVLQNCAAELKVLERDTSKLEKIVAPFPRISYDEAVEFLQKQGVEFEWGEDFGAPHETAIAEAYDKPVFITKYPTSFKAFYMKPDPDRPEVVLCADMIAPEGYGEIIGGSQRIDDPELMEQRFQEHNLSKEAYQWYLDLRKYGSVPHSGFGLGLERTVAWICGLDHVRETIPFPRLLYRLYP</sequence>
<evidence type="ECO:0000313" key="10">
    <source>
        <dbReference type="EMBL" id="TBL79695.1"/>
    </source>
</evidence>
<dbReference type="AlphaFoldDB" id="A0A4Q9DTY6"/>
<dbReference type="GO" id="GO:0003676">
    <property type="term" value="F:nucleic acid binding"/>
    <property type="evidence" value="ECO:0007669"/>
    <property type="project" value="InterPro"/>
</dbReference>
<dbReference type="InterPro" id="IPR012340">
    <property type="entry name" value="NA-bd_OB-fold"/>
</dbReference>
<evidence type="ECO:0000256" key="5">
    <source>
        <dbReference type="ARBA" id="ARBA00022840"/>
    </source>
</evidence>
<dbReference type="GO" id="GO:0004816">
    <property type="term" value="F:asparagine-tRNA ligase activity"/>
    <property type="evidence" value="ECO:0007669"/>
    <property type="project" value="UniProtKB-UniRule"/>
</dbReference>
<keyword evidence="2 8" id="KW-0963">Cytoplasm</keyword>
<evidence type="ECO:0000256" key="3">
    <source>
        <dbReference type="ARBA" id="ARBA00022598"/>
    </source>
</evidence>
<dbReference type="InterPro" id="IPR004365">
    <property type="entry name" value="NA-bd_OB_tRNA"/>
</dbReference>
<evidence type="ECO:0000259" key="9">
    <source>
        <dbReference type="PROSITE" id="PS50862"/>
    </source>
</evidence>
<comment type="subunit">
    <text evidence="8">Homodimer.</text>
</comment>
<dbReference type="GO" id="GO:0016740">
    <property type="term" value="F:transferase activity"/>
    <property type="evidence" value="ECO:0007669"/>
    <property type="project" value="UniProtKB-ARBA"/>
</dbReference>
<keyword evidence="3 8" id="KW-0436">Ligase</keyword>
<dbReference type="Gene3D" id="3.30.930.10">
    <property type="entry name" value="Bira Bifunctional Protein, Domain 2"/>
    <property type="match status" value="1"/>
</dbReference>
<dbReference type="HAMAP" id="MF_00534">
    <property type="entry name" value="Asn_tRNA_synth"/>
    <property type="match status" value="1"/>
</dbReference>
<dbReference type="SUPFAM" id="SSF50249">
    <property type="entry name" value="Nucleic acid-binding proteins"/>
    <property type="match status" value="1"/>
</dbReference>
<protein>
    <recommendedName>
        <fullName evidence="8">Asparagine--tRNA ligase</fullName>
        <ecNumber evidence="8">6.1.1.22</ecNumber>
    </recommendedName>
    <alternativeName>
        <fullName evidence="8">Asparaginyl-tRNA synthetase</fullName>
        <shortName evidence="8">AsnRS</shortName>
    </alternativeName>
</protein>
<dbReference type="GO" id="GO:0006421">
    <property type="term" value="P:asparaginyl-tRNA aminoacylation"/>
    <property type="evidence" value="ECO:0007669"/>
    <property type="project" value="UniProtKB-UniRule"/>
</dbReference>
<dbReference type="PRINTS" id="PR01042">
    <property type="entry name" value="TRNASYNTHASP"/>
</dbReference>
<dbReference type="SUPFAM" id="SSF55681">
    <property type="entry name" value="Class II aaRS and biotin synthetases"/>
    <property type="match status" value="1"/>
</dbReference>
<dbReference type="InterPro" id="IPR006195">
    <property type="entry name" value="aa-tRNA-synth_II"/>
</dbReference>
<keyword evidence="4 8" id="KW-0547">Nucleotide-binding</keyword>